<accession>A0A813IS67</accession>
<sequence length="162" mass="18088">ALFVVDPKKHWHPSRKFVALTPCCADDIFWLRYPNLHDSKTYVPSVESCLRRLIALMYKLGLSQQDWGACFAGQSMGAYMALELARAMPEETSAVVALAPCFDACRLDHLAQRLVNVPLWVLIGRNDAMCSFEECASLALKMKDLDARSVRLSSLGIKGHSE</sequence>
<evidence type="ECO:0000313" key="2">
    <source>
        <dbReference type="Proteomes" id="UP000626109"/>
    </source>
</evidence>
<dbReference type="Proteomes" id="UP000626109">
    <property type="component" value="Unassembled WGS sequence"/>
</dbReference>
<protein>
    <submittedName>
        <fullName evidence="1">Uncharacterized protein</fullName>
    </submittedName>
</protein>
<comment type="caution">
    <text evidence="1">The sequence shown here is derived from an EMBL/GenBank/DDBJ whole genome shotgun (WGS) entry which is preliminary data.</text>
</comment>
<feature type="non-terminal residue" evidence="1">
    <location>
        <position position="1"/>
    </location>
</feature>
<proteinExistence type="predicted"/>
<evidence type="ECO:0000313" key="1">
    <source>
        <dbReference type="EMBL" id="CAE8654617.1"/>
    </source>
</evidence>
<dbReference type="InterPro" id="IPR029058">
    <property type="entry name" value="AB_hydrolase_fold"/>
</dbReference>
<organism evidence="1 2">
    <name type="scientific">Polarella glacialis</name>
    <name type="common">Dinoflagellate</name>
    <dbReference type="NCBI Taxonomy" id="89957"/>
    <lineage>
        <taxon>Eukaryota</taxon>
        <taxon>Sar</taxon>
        <taxon>Alveolata</taxon>
        <taxon>Dinophyceae</taxon>
        <taxon>Suessiales</taxon>
        <taxon>Suessiaceae</taxon>
        <taxon>Polarella</taxon>
    </lineage>
</organism>
<feature type="non-terminal residue" evidence="1">
    <location>
        <position position="162"/>
    </location>
</feature>
<gene>
    <name evidence="1" type="ORF">PGLA2088_LOCUS11122</name>
</gene>
<dbReference type="Gene3D" id="3.40.50.1820">
    <property type="entry name" value="alpha/beta hydrolase"/>
    <property type="match status" value="1"/>
</dbReference>
<dbReference type="AlphaFoldDB" id="A0A813IS67"/>
<reference evidence="1" key="1">
    <citation type="submission" date="2021-02" db="EMBL/GenBank/DDBJ databases">
        <authorList>
            <person name="Dougan E. K."/>
            <person name="Rhodes N."/>
            <person name="Thang M."/>
            <person name="Chan C."/>
        </authorList>
    </citation>
    <scope>NUCLEOTIDE SEQUENCE</scope>
</reference>
<dbReference type="SUPFAM" id="SSF53474">
    <property type="entry name" value="alpha/beta-Hydrolases"/>
    <property type="match status" value="1"/>
</dbReference>
<name>A0A813IS67_POLGL</name>
<dbReference type="EMBL" id="CAJNNW010012732">
    <property type="protein sequence ID" value="CAE8654617.1"/>
    <property type="molecule type" value="Genomic_DNA"/>
</dbReference>